<dbReference type="AlphaFoldDB" id="A0A8X6XJK5"/>
<sequence length="110" mass="13069">MAYKFYYAEAILRLSNRWNNYAFSRSRISQQFVSSVTRVTMLLPCYCHKSQRRTFLILRRLICKSTRISNSMLYSLGYCRSRPGFGGEISKFAIECELRFENYFSRNNGK</sequence>
<evidence type="ECO:0000313" key="1">
    <source>
        <dbReference type="EMBL" id="GFY53800.1"/>
    </source>
</evidence>
<keyword evidence="2" id="KW-1185">Reference proteome</keyword>
<protein>
    <submittedName>
        <fullName evidence="1">Uncharacterized protein</fullName>
    </submittedName>
</protein>
<evidence type="ECO:0000313" key="2">
    <source>
        <dbReference type="Proteomes" id="UP000886998"/>
    </source>
</evidence>
<comment type="caution">
    <text evidence="1">The sequence shown here is derived from an EMBL/GenBank/DDBJ whole genome shotgun (WGS) entry which is preliminary data.</text>
</comment>
<organism evidence="1 2">
    <name type="scientific">Trichonephila inaurata madagascariensis</name>
    <dbReference type="NCBI Taxonomy" id="2747483"/>
    <lineage>
        <taxon>Eukaryota</taxon>
        <taxon>Metazoa</taxon>
        <taxon>Ecdysozoa</taxon>
        <taxon>Arthropoda</taxon>
        <taxon>Chelicerata</taxon>
        <taxon>Arachnida</taxon>
        <taxon>Araneae</taxon>
        <taxon>Araneomorphae</taxon>
        <taxon>Entelegynae</taxon>
        <taxon>Araneoidea</taxon>
        <taxon>Nephilidae</taxon>
        <taxon>Trichonephila</taxon>
        <taxon>Trichonephila inaurata</taxon>
    </lineage>
</organism>
<dbReference type="EMBL" id="BMAV01009494">
    <property type="protein sequence ID" value="GFY53800.1"/>
    <property type="molecule type" value="Genomic_DNA"/>
</dbReference>
<name>A0A8X6XJK5_9ARAC</name>
<dbReference type="Proteomes" id="UP000886998">
    <property type="component" value="Unassembled WGS sequence"/>
</dbReference>
<accession>A0A8X6XJK5</accession>
<gene>
    <name evidence="1" type="ORF">TNIN_178351</name>
</gene>
<proteinExistence type="predicted"/>
<reference evidence="1" key="1">
    <citation type="submission" date="2020-08" db="EMBL/GenBank/DDBJ databases">
        <title>Multicomponent nature underlies the extraordinary mechanical properties of spider dragline silk.</title>
        <authorList>
            <person name="Kono N."/>
            <person name="Nakamura H."/>
            <person name="Mori M."/>
            <person name="Yoshida Y."/>
            <person name="Ohtoshi R."/>
            <person name="Malay A.D."/>
            <person name="Moran D.A.P."/>
            <person name="Tomita M."/>
            <person name="Numata K."/>
            <person name="Arakawa K."/>
        </authorList>
    </citation>
    <scope>NUCLEOTIDE SEQUENCE</scope>
</reference>